<dbReference type="InterPro" id="IPR029052">
    <property type="entry name" value="Metallo-depent_PP-like"/>
</dbReference>
<comment type="caution">
    <text evidence="4">The sequence shown here is derived from an EMBL/GenBank/DDBJ whole genome shotgun (WGS) entry which is preliminary data.</text>
</comment>
<sequence>MKLAIISDTHDNLNTFKKAVSWIEKQKIKTIIHCGDVCSPAVLKEMAEDFPGQIHLVFGNVDGDHFSMTKRVCEKTISNVIIYGELGEIELGGKKIAFCHLREFAKGLASTGKYDLVFYGHTHKPWEEKINKCRLVNPGTLAGLFYKATFAVYDTKEDKLDLKILEKIK</sequence>
<keyword evidence="2" id="KW-0479">Metal-binding</keyword>
<dbReference type="InterPro" id="IPR041802">
    <property type="entry name" value="MPP_YfcE"/>
</dbReference>
<dbReference type="NCBIfam" id="TIGR00040">
    <property type="entry name" value="yfcE"/>
    <property type="match status" value="1"/>
</dbReference>
<dbReference type="InterPro" id="IPR053193">
    <property type="entry name" value="MetalloPDE_YfcE-like"/>
</dbReference>
<evidence type="ECO:0000256" key="2">
    <source>
        <dbReference type="RuleBase" id="RU362039"/>
    </source>
</evidence>
<dbReference type="PANTHER" id="PTHR43165:SF1">
    <property type="entry name" value="PHOSPHODIESTERASE MJ0936"/>
    <property type="match status" value="1"/>
</dbReference>
<evidence type="ECO:0000256" key="1">
    <source>
        <dbReference type="ARBA" id="ARBA00008950"/>
    </source>
</evidence>
<dbReference type="SUPFAM" id="SSF56300">
    <property type="entry name" value="Metallo-dependent phosphatases"/>
    <property type="match status" value="1"/>
</dbReference>
<dbReference type="PANTHER" id="PTHR43165">
    <property type="entry name" value="METALLOPHOSPHOESTERASE"/>
    <property type="match status" value="1"/>
</dbReference>
<proteinExistence type="inferred from homology"/>
<evidence type="ECO:0000313" key="4">
    <source>
        <dbReference type="EMBL" id="OGZ35876.1"/>
    </source>
</evidence>
<reference evidence="4 5" key="1">
    <citation type="journal article" date="2016" name="Nat. Commun.">
        <title>Thousands of microbial genomes shed light on interconnected biogeochemical processes in an aquifer system.</title>
        <authorList>
            <person name="Anantharaman K."/>
            <person name="Brown C.T."/>
            <person name="Hug L.A."/>
            <person name="Sharon I."/>
            <person name="Castelle C.J."/>
            <person name="Probst A.J."/>
            <person name="Thomas B.C."/>
            <person name="Singh A."/>
            <person name="Wilkins M.J."/>
            <person name="Karaoz U."/>
            <person name="Brodie E.L."/>
            <person name="Williams K.H."/>
            <person name="Hubbard S.S."/>
            <person name="Banfield J.F."/>
        </authorList>
    </citation>
    <scope>NUCLEOTIDE SEQUENCE [LARGE SCALE GENOMIC DNA]</scope>
</reference>
<dbReference type="InterPro" id="IPR024654">
    <property type="entry name" value="Calcineurin-like_PHP_lpxH"/>
</dbReference>
<organism evidence="4 5">
    <name type="scientific">Candidatus Portnoybacteria bacterium RIFCSPHIGHO2_01_FULL_40_12b</name>
    <dbReference type="NCBI Taxonomy" id="1801994"/>
    <lineage>
        <taxon>Bacteria</taxon>
        <taxon>Candidatus Portnoyibacteriota</taxon>
    </lineage>
</organism>
<name>A0A1G2FCS7_9BACT</name>
<dbReference type="Gene3D" id="3.60.21.10">
    <property type="match status" value="1"/>
</dbReference>
<dbReference type="Pfam" id="PF12850">
    <property type="entry name" value="Metallophos_2"/>
    <property type="match status" value="1"/>
</dbReference>
<evidence type="ECO:0000313" key="5">
    <source>
        <dbReference type="Proteomes" id="UP000176974"/>
    </source>
</evidence>
<feature type="domain" description="Calcineurin-like phosphoesterase" evidence="3">
    <location>
        <begin position="1"/>
        <end position="157"/>
    </location>
</feature>
<accession>A0A1G2FCS7</accession>
<comment type="cofactor">
    <cofactor evidence="2">
        <name>a divalent metal cation</name>
        <dbReference type="ChEBI" id="CHEBI:60240"/>
    </cofactor>
</comment>
<dbReference type="GO" id="GO:0046872">
    <property type="term" value="F:metal ion binding"/>
    <property type="evidence" value="ECO:0007669"/>
    <property type="project" value="UniProtKB-KW"/>
</dbReference>
<comment type="similarity">
    <text evidence="1 2">Belongs to the metallophosphoesterase superfamily. YfcE family.</text>
</comment>
<dbReference type="AlphaFoldDB" id="A0A1G2FCS7"/>
<protein>
    <recommendedName>
        <fullName evidence="2">Phosphoesterase</fullName>
        <ecNumber evidence="2">3.1.4.-</ecNumber>
    </recommendedName>
</protein>
<dbReference type="CDD" id="cd00841">
    <property type="entry name" value="MPP_YfcE"/>
    <property type="match status" value="1"/>
</dbReference>
<dbReference type="InterPro" id="IPR000979">
    <property type="entry name" value="Phosphodiesterase_MJ0936/Vps29"/>
</dbReference>
<dbReference type="Proteomes" id="UP000176974">
    <property type="component" value="Unassembled WGS sequence"/>
</dbReference>
<dbReference type="GO" id="GO:0016787">
    <property type="term" value="F:hydrolase activity"/>
    <property type="evidence" value="ECO:0007669"/>
    <property type="project" value="UniProtKB-UniRule"/>
</dbReference>
<gene>
    <name evidence="4" type="ORF">A2815_00205</name>
</gene>
<dbReference type="EC" id="3.1.4.-" evidence="2"/>
<evidence type="ECO:0000259" key="3">
    <source>
        <dbReference type="Pfam" id="PF12850"/>
    </source>
</evidence>
<dbReference type="EMBL" id="MHMY01000005">
    <property type="protein sequence ID" value="OGZ35876.1"/>
    <property type="molecule type" value="Genomic_DNA"/>
</dbReference>